<organism evidence="1 2">
    <name type="scientific">Trifolium medium</name>
    <dbReference type="NCBI Taxonomy" id="97028"/>
    <lineage>
        <taxon>Eukaryota</taxon>
        <taxon>Viridiplantae</taxon>
        <taxon>Streptophyta</taxon>
        <taxon>Embryophyta</taxon>
        <taxon>Tracheophyta</taxon>
        <taxon>Spermatophyta</taxon>
        <taxon>Magnoliopsida</taxon>
        <taxon>eudicotyledons</taxon>
        <taxon>Gunneridae</taxon>
        <taxon>Pentapetalae</taxon>
        <taxon>rosids</taxon>
        <taxon>fabids</taxon>
        <taxon>Fabales</taxon>
        <taxon>Fabaceae</taxon>
        <taxon>Papilionoideae</taxon>
        <taxon>50 kb inversion clade</taxon>
        <taxon>NPAAA clade</taxon>
        <taxon>Hologalegina</taxon>
        <taxon>IRL clade</taxon>
        <taxon>Trifolieae</taxon>
        <taxon>Trifolium</taxon>
    </lineage>
</organism>
<reference evidence="1 2" key="1">
    <citation type="journal article" date="2018" name="Front. Plant Sci.">
        <title>Red Clover (Trifolium pratense) and Zigzag Clover (T. medium) - A Picture of Genomic Similarities and Differences.</title>
        <authorList>
            <person name="Dluhosova J."/>
            <person name="Istvanek J."/>
            <person name="Nedelnik J."/>
            <person name="Repkova J."/>
        </authorList>
    </citation>
    <scope>NUCLEOTIDE SEQUENCE [LARGE SCALE GENOMIC DNA]</scope>
    <source>
        <strain evidence="2">cv. 10/8</strain>
        <tissue evidence="1">Leaf</tissue>
    </source>
</reference>
<protein>
    <submittedName>
        <fullName evidence="1">Uncharacterized protein</fullName>
    </submittedName>
</protein>
<dbReference type="AlphaFoldDB" id="A0A392SAR1"/>
<evidence type="ECO:0000313" key="1">
    <source>
        <dbReference type="EMBL" id="MCI45991.1"/>
    </source>
</evidence>
<dbReference type="Proteomes" id="UP000265520">
    <property type="component" value="Unassembled WGS sequence"/>
</dbReference>
<proteinExistence type="predicted"/>
<sequence>YGSLLAVHCREDFFLEEGLRGDSAAGDVRVEVRSDEED</sequence>
<feature type="non-terminal residue" evidence="1">
    <location>
        <position position="1"/>
    </location>
</feature>
<dbReference type="EMBL" id="LXQA010351406">
    <property type="protein sequence ID" value="MCI45991.1"/>
    <property type="molecule type" value="Genomic_DNA"/>
</dbReference>
<comment type="caution">
    <text evidence="1">The sequence shown here is derived from an EMBL/GenBank/DDBJ whole genome shotgun (WGS) entry which is preliminary data.</text>
</comment>
<keyword evidence="2" id="KW-1185">Reference proteome</keyword>
<evidence type="ECO:0000313" key="2">
    <source>
        <dbReference type="Proteomes" id="UP000265520"/>
    </source>
</evidence>
<name>A0A392SAR1_9FABA</name>
<accession>A0A392SAR1</accession>